<organism evidence="1 2">
    <name type="scientific">Hyaloscypha bicolor E</name>
    <dbReference type="NCBI Taxonomy" id="1095630"/>
    <lineage>
        <taxon>Eukaryota</taxon>
        <taxon>Fungi</taxon>
        <taxon>Dikarya</taxon>
        <taxon>Ascomycota</taxon>
        <taxon>Pezizomycotina</taxon>
        <taxon>Leotiomycetes</taxon>
        <taxon>Helotiales</taxon>
        <taxon>Hyaloscyphaceae</taxon>
        <taxon>Hyaloscypha</taxon>
        <taxon>Hyaloscypha bicolor</taxon>
    </lineage>
</organism>
<accession>A0A2J6TCZ0</accession>
<dbReference type="InParanoid" id="A0A2J6TCZ0"/>
<dbReference type="AlphaFoldDB" id="A0A2J6TCZ0"/>
<evidence type="ECO:0000313" key="2">
    <source>
        <dbReference type="Proteomes" id="UP000235371"/>
    </source>
</evidence>
<evidence type="ECO:0000313" key="1">
    <source>
        <dbReference type="EMBL" id="PMD60880.1"/>
    </source>
</evidence>
<reference evidence="1 2" key="1">
    <citation type="submission" date="2016-04" db="EMBL/GenBank/DDBJ databases">
        <title>A degradative enzymes factory behind the ericoid mycorrhizal symbiosis.</title>
        <authorList>
            <consortium name="DOE Joint Genome Institute"/>
            <person name="Martino E."/>
            <person name="Morin E."/>
            <person name="Grelet G."/>
            <person name="Kuo A."/>
            <person name="Kohler A."/>
            <person name="Daghino S."/>
            <person name="Barry K."/>
            <person name="Choi C."/>
            <person name="Cichocki N."/>
            <person name="Clum A."/>
            <person name="Copeland A."/>
            <person name="Hainaut M."/>
            <person name="Haridas S."/>
            <person name="Labutti K."/>
            <person name="Lindquist E."/>
            <person name="Lipzen A."/>
            <person name="Khouja H.-R."/>
            <person name="Murat C."/>
            <person name="Ohm R."/>
            <person name="Olson A."/>
            <person name="Spatafora J."/>
            <person name="Veneault-Fourrey C."/>
            <person name="Henrissat B."/>
            <person name="Grigoriev I."/>
            <person name="Martin F."/>
            <person name="Perotto S."/>
        </authorList>
    </citation>
    <scope>NUCLEOTIDE SEQUENCE [LARGE SCALE GENOMIC DNA]</scope>
    <source>
        <strain evidence="1 2">E</strain>
    </source>
</reference>
<dbReference type="RefSeq" id="XP_024737784.1">
    <property type="nucleotide sequence ID" value="XM_024872354.1"/>
</dbReference>
<protein>
    <submittedName>
        <fullName evidence="1">Uncharacterized protein</fullName>
    </submittedName>
</protein>
<name>A0A2J6TCZ0_9HELO</name>
<keyword evidence="2" id="KW-1185">Reference proteome</keyword>
<sequence>MHIITVCAVSIPRHKSHDERPRARLEVFVRLACFCATSVEISELFSILSYRICKEHVCQPGLLRNCIQAPRKWLSRMLLVFSTRHLLSELTPEASLPSFLLFATFCTPSSPSWLELRVSFRITILFSHYSHFLRQTKPYGMGNPITRNMTPTVLPRIPLSSPPSNRILKIRISRQCLPSQ</sequence>
<gene>
    <name evidence="1" type="ORF">K444DRAFT_382552</name>
</gene>
<dbReference type="GeneID" id="36580435"/>
<proteinExistence type="predicted"/>
<dbReference type="Proteomes" id="UP000235371">
    <property type="component" value="Unassembled WGS sequence"/>
</dbReference>
<dbReference type="EMBL" id="KZ613787">
    <property type="protein sequence ID" value="PMD60880.1"/>
    <property type="molecule type" value="Genomic_DNA"/>
</dbReference>